<dbReference type="InterPro" id="IPR033113">
    <property type="entry name" value="PLA2_histidine"/>
</dbReference>
<dbReference type="Gene3D" id="1.20.90.10">
    <property type="entry name" value="Phospholipase A2 domain"/>
    <property type="match status" value="1"/>
</dbReference>
<proteinExistence type="predicted"/>
<organism evidence="4 5">
    <name type="scientific">Cichlidogyrus casuarinus</name>
    <dbReference type="NCBI Taxonomy" id="1844966"/>
    <lineage>
        <taxon>Eukaryota</taxon>
        <taxon>Metazoa</taxon>
        <taxon>Spiralia</taxon>
        <taxon>Lophotrochozoa</taxon>
        <taxon>Platyhelminthes</taxon>
        <taxon>Monogenea</taxon>
        <taxon>Monopisthocotylea</taxon>
        <taxon>Dactylogyridea</taxon>
        <taxon>Ancyrocephalidae</taxon>
        <taxon>Cichlidogyrus</taxon>
    </lineage>
</organism>
<protein>
    <recommendedName>
        <fullName evidence="3">Phospholipase A2-like central domain-containing protein</fullName>
    </recommendedName>
</protein>
<comment type="subcellular location">
    <subcellularLocation>
        <location evidence="1">Secreted</location>
    </subcellularLocation>
</comment>
<accession>A0ABD2QJ67</accession>
<reference evidence="4 5" key="1">
    <citation type="submission" date="2024-11" db="EMBL/GenBank/DDBJ databases">
        <title>Adaptive evolution of stress response genes in parasites aligns with host niche diversity.</title>
        <authorList>
            <person name="Hahn C."/>
            <person name="Resl P."/>
        </authorList>
    </citation>
    <scope>NUCLEOTIDE SEQUENCE [LARGE SCALE GENOMIC DNA]</scope>
    <source>
        <strain evidence="4">EGGRZ-B1_66</strain>
        <tissue evidence="4">Body</tissue>
    </source>
</reference>
<comment type="caution">
    <text evidence="4">The sequence shown here is derived from an EMBL/GenBank/DDBJ whole genome shotgun (WGS) entry which is preliminary data.</text>
</comment>
<dbReference type="PROSITE" id="PS00118">
    <property type="entry name" value="PA2_HIS"/>
    <property type="match status" value="1"/>
</dbReference>
<evidence type="ECO:0000256" key="1">
    <source>
        <dbReference type="ARBA" id="ARBA00004613"/>
    </source>
</evidence>
<dbReference type="SUPFAM" id="SSF48619">
    <property type="entry name" value="Phospholipase A2, PLA2"/>
    <property type="match status" value="1"/>
</dbReference>
<dbReference type="AlphaFoldDB" id="A0ABD2QJ67"/>
<dbReference type="InterPro" id="IPR036444">
    <property type="entry name" value="PLipase_A2_dom_sf"/>
</dbReference>
<keyword evidence="2" id="KW-0964">Secreted</keyword>
<dbReference type="Pfam" id="PF05826">
    <property type="entry name" value="Phospholip_A2_2"/>
    <property type="match status" value="1"/>
</dbReference>
<keyword evidence="5" id="KW-1185">Reference proteome</keyword>
<dbReference type="EMBL" id="JBJKFK010000121">
    <property type="protein sequence ID" value="KAL3319590.1"/>
    <property type="molecule type" value="Genomic_DNA"/>
</dbReference>
<name>A0ABD2QJ67_9PLAT</name>
<dbReference type="Proteomes" id="UP001626550">
    <property type="component" value="Unassembled WGS sequence"/>
</dbReference>
<evidence type="ECO:0000256" key="2">
    <source>
        <dbReference type="ARBA" id="ARBA00022525"/>
    </source>
</evidence>
<dbReference type="PANTHER" id="PTHR12253">
    <property type="entry name" value="RH14732P"/>
    <property type="match status" value="1"/>
</dbReference>
<evidence type="ECO:0000259" key="3">
    <source>
        <dbReference type="Pfam" id="PF05826"/>
    </source>
</evidence>
<evidence type="ECO:0000313" key="4">
    <source>
        <dbReference type="EMBL" id="KAL3319590.1"/>
    </source>
</evidence>
<gene>
    <name evidence="4" type="ORF">Ciccas_001741</name>
</gene>
<dbReference type="InterPro" id="IPR016090">
    <property type="entry name" value="PLA2-like_dom"/>
</dbReference>
<feature type="domain" description="Phospholipase A2-like central" evidence="3">
    <location>
        <begin position="25"/>
        <end position="118"/>
    </location>
</feature>
<dbReference type="GO" id="GO:0005576">
    <property type="term" value="C:extracellular region"/>
    <property type="evidence" value="ECO:0007669"/>
    <property type="project" value="UniProtKB-SubCell"/>
</dbReference>
<sequence length="168" mass="19230">MVAHTPGGLGSNLPQKHRYAWKYFVGTKWCGPGNRAKDIDDLGFNYHTDICCRAHDRCPEDIKVGTTRLGFTNNGSFTTSHCECDLEFEKCLKNAGFYIPRLVKWAYFSLLEMQCFVQIKNLNKEGKADVLVTNLEAYKSYKENAARLIIPMIIPEDHIYRKLTNSTK</sequence>
<evidence type="ECO:0000313" key="5">
    <source>
        <dbReference type="Proteomes" id="UP001626550"/>
    </source>
</evidence>